<dbReference type="RefSeq" id="WP_115245779.1">
    <property type="nucleotide sequence ID" value="NZ_UHFG01000004.1"/>
</dbReference>
<evidence type="ECO:0000259" key="8">
    <source>
        <dbReference type="Pfam" id="PF00884"/>
    </source>
</evidence>
<dbReference type="GO" id="GO:0005886">
    <property type="term" value="C:plasma membrane"/>
    <property type="evidence" value="ECO:0007669"/>
    <property type="project" value="UniProtKB-SubCell"/>
</dbReference>
<feature type="domain" description="Sulfatase N-terminal" evidence="8">
    <location>
        <begin position="458"/>
        <end position="741"/>
    </location>
</feature>
<evidence type="ECO:0000256" key="6">
    <source>
        <dbReference type="ARBA" id="ARBA00023136"/>
    </source>
</evidence>
<dbReference type="Pfam" id="PF00884">
    <property type="entry name" value="Sulfatase"/>
    <property type="match status" value="1"/>
</dbReference>
<evidence type="ECO:0000256" key="3">
    <source>
        <dbReference type="ARBA" id="ARBA00022475"/>
    </source>
</evidence>
<keyword evidence="4 7" id="KW-0812">Transmembrane</keyword>
<feature type="transmembrane region" description="Helical" evidence="7">
    <location>
        <begin position="239"/>
        <end position="262"/>
    </location>
</feature>
<reference evidence="9 10" key="1">
    <citation type="submission" date="2018-06" db="EMBL/GenBank/DDBJ databases">
        <authorList>
            <consortium name="Pathogen Informatics"/>
            <person name="Doyle S."/>
        </authorList>
    </citation>
    <scope>NUCLEOTIDE SEQUENCE [LARGE SCALE GENOMIC DNA]</scope>
    <source>
        <strain evidence="9 10">NCTC4670</strain>
    </source>
</reference>
<dbReference type="InterPro" id="IPR050448">
    <property type="entry name" value="OpgB/LTA_synthase_biosynth"/>
</dbReference>
<keyword evidence="6 7" id="KW-0472">Membrane</keyword>
<evidence type="ECO:0000313" key="10">
    <source>
        <dbReference type="Proteomes" id="UP000254797"/>
    </source>
</evidence>
<comment type="pathway">
    <text evidence="2">Cell wall biogenesis; lipoteichoic acid biosynthesis.</text>
</comment>
<dbReference type="Gene3D" id="3.40.720.10">
    <property type="entry name" value="Alkaline Phosphatase, subunit A"/>
    <property type="match status" value="1"/>
</dbReference>
<dbReference type="Proteomes" id="UP000254797">
    <property type="component" value="Unassembled WGS sequence"/>
</dbReference>
<gene>
    <name evidence="9" type="ORF">NCTC4670_00457</name>
</gene>
<keyword evidence="5 7" id="KW-1133">Transmembrane helix</keyword>
<dbReference type="EMBL" id="UHFG01000004">
    <property type="protein sequence ID" value="SUN48131.1"/>
    <property type="molecule type" value="Genomic_DNA"/>
</dbReference>
<feature type="transmembrane region" description="Helical" evidence="7">
    <location>
        <begin position="268"/>
        <end position="287"/>
    </location>
</feature>
<dbReference type="PANTHER" id="PTHR47371:SF3">
    <property type="entry name" value="PHOSPHOGLYCEROL TRANSFERASE I"/>
    <property type="match status" value="1"/>
</dbReference>
<organism evidence="9 10">
    <name type="scientific">Streptococcus dysgalactiae subsp. dysgalactiae</name>
    <dbReference type="NCBI Taxonomy" id="99822"/>
    <lineage>
        <taxon>Bacteria</taxon>
        <taxon>Bacillati</taxon>
        <taxon>Bacillota</taxon>
        <taxon>Bacilli</taxon>
        <taxon>Lactobacillales</taxon>
        <taxon>Streptococcaceae</taxon>
        <taxon>Streptococcus</taxon>
    </lineage>
</organism>
<feature type="transmembrane region" description="Helical" evidence="7">
    <location>
        <begin position="64"/>
        <end position="88"/>
    </location>
</feature>
<evidence type="ECO:0000256" key="2">
    <source>
        <dbReference type="ARBA" id="ARBA00004936"/>
    </source>
</evidence>
<proteinExistence type="predicted"/>
<comment type="subcellular location">
    <subcellularLocation>
        <location evidence="1">Cell membrane</location>
        <topology evidence="1">Multi-pass membrane protein</topology>
    </subcellularLocation>
</comment>
<dbReference type="InterPro" id="IPR000917">
    <property type="entry name" value="Sulfatase_N"/>
</dbReference>
<evidence type="ECO:0000313" key="9">
    <source>
        <dbReference type="EMBL" id="SUN48131.1"/>
    </source>
</evidence>
<feature type="transmembrane region" description="Helical" evidence="7">
    <location>
        <begin position="207"/>
        <end position="227"/>
    </location>
</feature>
<feature type="transmembrane region" description="Helical" evidence="7">
    <location>
        <begin position="177"/>
        <end position="195"/>
    </location>
</feature>
<keyword evidence="3" id="KW-1003">Cell membrane</keyword>
<feature type="transmembrane region" description="Helical" evidence="7">
    <location>
        <begin position="100"/>
        <end position="120"/>
    </location>
</feature>
<evidence type="ECO:0000256" key="5">
    <source>
        <dbReference type="ARBA" id="ARBA00022989"/>
    </source>
</evidence>
<dbReference type="InterPro" id="IPR017850">
    <property type="entry name" value="Alkaline_phosphatase_core_sf"/>
</dbReference>
<protein>
    <submittedName>
        <fullName evidence="9">Membrane protein</fullName>
    </submittedName>
</protein>
<name>A0A380JSS2_STRDY</name>
<feature type="transmembrane region" description="Helical" evidence="7">
    <location>
        <begin position="308"/>
        <end position="334"/>
    </location>
</feature>
<feature type="transmembrane region" description="Helical" evidence="7">
    <location>
        <begin position="37"/>
        <end position="57"/>
    </location>
</feature>
<dbReference type="CDD" id="cd16015">
    <property type="entry name" value="LTA_synthase"/>
    <property type="match status" value="1"/>
</dbReference>
<evidence type="ECO:0000256" key="1">
    <source>
        <dbReference type="ARBA" id="ARBA00004651"/>
    </source>
</evidence>
<sequence length="802" mass="92573">MLDYCKKNKKKVLDIILFSILSFYLIIFIVTKNNLSVVAYSANIAIVVLFGMFCLLFKHTSSRMFIISLIVSAYSIISNTYVTLAIYKNKKHFSLHYQDFQTLLLTIGVLLSLIIISLLCKKYILRRDFQSSVITKAIILSQSFSVIALSNPLFTKIVGQNNYWPIETQTNVFPRNLLNYSFVSFLLLFLVYYVIVTAANSILDKQFRLRLSGAISLLLAIIFNYYIQAGITTYGEFQGKYIISGATLFQVVILSLLFLTIFLVSNNFIIGLSLNLFIATAISIVNLEKYKQRNEPLLFSDLKWIREIKFFINYISFWQIIGFISVTIIAIVLVYFLHQRLFSTKIVETVKSRMMLLASIALTFLTILFVFSRNDNGEIDKNIPVLSSVYNVFDIDWYGLTTNARFQSLSFVWLKQLTTSTINKPQNYNQQAIEEVYKKYQLLADDINKKRQNNISDQTVIYILSESFANPNRIKNISLSKDPIPEINHIMESTTGGLMHSDGYGGGTANMEFQSLFGLPKYNFNSTVSILYSDVFPKLKYLPAISNEFAEKNRIALHLANANNYSRKIVYDKLHFSKFIATENTKQKPEHLIRMSSSYSDQSTYQNILDNIDPEQSQFFSVITMQNHGPWYTEVRDINAKLDDLTHAENENLQNYVNLLHLTDGYTKSFLEELQKIDKEITVVFYGDHLPGFYPEKTFDSDQNIKFLTDYFIWNNKNNPKLDHPYVNSSDFTPLLLEHTNSKVSPYYALLTQVLANRNTYDGTFGKNKNQVTSDLKLIQYDLIEGRGYLRSYPKFFEINNY</sequence>
<accession>A0A380JSS2</accession>
<feature type="transmembrane region" description="Helical" evidence="7">
    <location>
        <begin position="12"/>
        <end position="31"/>
    </location>
</feature>
<feature type="transmembrane region" description="Helical" evidence="7">
    <location>
        <begin position="354"/>
        <end position="371"/>
    </location>
</feature>
<evidence type="ECO:0000256" key="7">
    <source>
        <dbReference type="SAM" id="Phobius"/>
    </source>
</evidence>
<dbReference type="AlphaFoldDB" id="A0A380JSS2"/>
<dbReference type="PANTHER" id="PTHR47371">
    <property type="entry name" value="LIPOTEICHOIC ACID SYNTHASE"/>
    <property type="match status" value="1"/>
</dbReference>
<evidence type="ECO:0000256" key="4">
    <source>
        <dbReference type="ARBA" id="ARBA00022692"/>
    </source>
</evidence>